<dbReference type="PANTHER" id="PTHR22602:SF0">
    <property type="entry name" value="TRANSFERASE CAF17, MITOCHONDRIAL-RELATED"/>
    <property type="match status" value="1"/>
</dbReference>
<sequence length="307" mass="35456">MYEILSNREVIKIIGLDSVKFLQNLITNDICKSIVNSVGLGYKAPRIEPIIIGETTSNIVSESKSIDYNYCYTYLLNNQGRYLFDFFVYVHNLEEIYLDIDKSNKTALIDHLNFYKFRSKIQIMDCSREYKVIYLRQKLDIDTLITVRDPRYAKLGFRSIVCHSCVPLCHARESRNPIYLEDKYNFAIIDGVEDLITDKSIPNMYGAEELNAISFDKGCYVGQEVISRAKYQGVIRRKIYKITSEEDLSSLVKDEVILADNDKIGVICSSYRNKAIALIREEKYFADKEADITVKGIKINLSLAPWY</sequence>
<dbReference type="Gene3D" id="3.30.1360.120">
    <property type="entry name" value="Probable tRNA modification gtpase trme, domain 1"/>
    <property type="match status" value="1"/>
</dbReference>
<dbReference type="InterPro" id="IPR027266">
    <property type="entry name" value="TrmE/GcvT-like"/>
</dbReference>
<feature type="domain" description="CAF17 C-terminal" evidence="2">
    <location>
        <begin position="236"/>
        <end position="306"/>
    </location>
</feature>
<dbReference type="InterPro" id="IPR022436">
    <property type="entry name" value="RPE2"/>
</dbReference>
<dbReference type="Gene3D" id="2.40.30.160">
    <property type="match status" value="1"/>
</dbReference>
<keyword evidence="3" id="KW-0489">Methyltransferase</keyword>
<dbReference type="GO" id="GO:0008168">
    <property type="term" value="F:methyltransferase activity"/>
    <property type="evidence" value="ECO:0007669"/>
    <property type="project" value="UniProtKB-KW"/>
</dbReference>
<dbReference type="KEGG" id="ras:RAS_05060"/>
<reference evidence="3 4" key="1">
    <citation type="submission" date="2019-04" db="EMBL/GenBank/DDBJ databases">
        <title>Draft genome sequence of Rickettsia asiatica Maytaro1284.</title>
        <authorList>
            <person name="Thu M."/>
            <person name="Qiu Y."/>
            <person name="Nakao R."/>
        </authorList>
    </citation>
    <scope>NUCLEOTIDE SEQUENCE [LARGE SCALE GENOMIC DNA]</scope>
    <source>
        <strain evidence="3 4">Maytaro1284</strain>
    </source>
</reference>
<evidence type="ECO:0000259" key="2">
    <source>
        <dbReference type="Pfam" id="PF25455"/>
    </source>
</evidence>
<keyword evidence="1" id="KW-0809">Transit peptide</keyword>
<dbReference type="PANTHER" id="PTHR22602">
    <property type="entry name" value="TRANSFERASE CAF17, MITOCHONDRIAL-RELATED"/>
    <property type="match status" value="1"/>
</dbReference>
<dbReference type="Proteomes" id="UP000321183">
    <property type="component" value="Chromosome"/>
</dbReference>
<dbReference type="GO" id="GO:0032259">
    <property type="term" value="P:methylation"/>
    <property type="evidence" value="ECO:0007669"/>
    <property type="project" value="UniProtKB-KW"/>
</dbReference>
<dbReference type="SUPFAM" id="SSF103025">
    <property type="entry name" value="Folate-binding domain"/>
    <property type="match status" value="1"/>
</dbReference>
<dbReference type="FunFam" id="2.40.30.160:FF:000003">
    <property type="entry name" value="Ccr4 associated factor"/>
    <property type="match status" value="1"/>
</dbReference>
<name>A0A510GGI1_9RICK</name>
<dbReference type="Pfam" id="PF25455">
    <property type="entry name" value="Beta-barrel_CAF17_C"/>
    <property type="match status" value="1"/>
</dbReference>
<protein>
    <submittedName>
        <fullName evidence="3">Aminomethyltransferase</fullName>
    </submittedName>
</protein>
<dbReference type="EMBL" id="AP019563">
    <property type="protein sequence ID" value="BBJ31397.1"/>
    <property type="molecule type" value="Genomic_DNA"/>
</dbReference>
<keyword evidence="3" id="KW-0808">Transferase</keyword>
<dbReference type="GO" id="GO:0016226">
    <property type="term" value="P:iron-sulfur cluster assembly"/>
    <property type="evidence" value="ECO:0007669"/>
    <property type="project" value="TreeGrafter"/>
</dbReference>
<keyword evidence="4" id="KW-1185">Reference proteome</keyword>
<organism evidence="3 4">
    <name type="scientific">Rickettsia asiatica</name>
    <dbReference type="NCBI Taxonomy" id="238800"/>
    <lineage>
        <taxon>Bacteria</taxon>
        <taxon>Pseudomonadati</taxon>
        <taxon>Pseudomonadota</taxon>
        <taxon>Alphaproteobacteria</taxon>
        <taxon>Rickettsiales</taxon>
        <taxon>Rickettsiaceae</taxon>
        <taxon>Rickettsieae</taxon>
        <taxon>Rickettsia</taxon>
        <taxon>spotted fever group</taxon>
    </lineage>
</organism>
<dbReference type="RefSeq" id="WP_147142090.1">
    <property type="nucleotide sequence ID" value="NZ_AP019563.1"/>
</dbReference>
<evidence type="ECO:0000313" key="3">
    <source>
        <dbReference type="EMBL" id="BBJ31397.1"/>
    </source>
</evidence>
<proteinExistence type="predicted"/>
<accession>A0A510GGI1</accession>
<dbReference type="InterPro" id="IPR057460">
    <property type="entry name" value="CAF17_C"/>
</dbReference>
<gene>
    <name evidence="3" type="ORF">RAS_05060</name>
</gene>
<dbReference type="NCBIfam" id="TIGR03317">
    <property type="entry name" value="ygfZ_signature"/>
    <property type="match status" value="1"/>
</dbReference>
<evidence type="ECO:0000313" key="4">
    <source>
        <dbReference type="Proteomes" id="UP000321183"/>
    </source>
</evidence>
<dbReference type="InterPro" id="IPR045179">
    <property type="entry name" value="YgfZ/GcvT"/>
</dbReference>
<evidence type="ECO:0000256" key="1">
    <source>
        <dbReference type="ARBA" id="ARBA00022946"/>
    </source>
</evidence>
<dbReference type="InterPro" id="IPR017703">
    <property type="entry name" value="YgfZ/GCV_T_CS"/>
</dbReference>
<dbReference type="AlphaFoldDB" id="A0A510GGI1"/>
<dbReference type="NCBIfam" id="TIGR03774">
    <property type="entry name" value="RPE2"/>
    <property type="match status" value="1"/>
</dbReference>